<keyword evidence="2" id="KW-1185">Reference proteome</keyword>
<dbReference type="WBParaSite" id="ACOC_0001138301-mRNA-1">
    <property type="protein sequence ID" value="ACOC_0001138301-mRNA-1"/>
    <property type="gene ID" value="ACOC_0001138301"/>
</dbReference>
<evidence type="ECO:0000313" key="1">
    <source>
        <dbReference type="EMBL" id="VDM62969.1"/>
    </source>
</evidence>
<proteinExistence type="predicted"/>
<organism evidence="3">
    <name type="scientific">Angiostrongylus costaricensis</name>
    <name type="common">Nematode worm</name>
    <dbReference type="NCBI Taxonomy" id="334426"/>
    <lineage>
        <taxon>Eukaryota</taxon>
        <taxon>Metazoa</taxon>
        <taxon>Ecdysozoa</taxon>
        <taxon>Nematoda</taxon>
        <taxon>Chromadorea</taxon>
        <taxon>Rhabditida</taxon>
        <taxon>Rhabditina</taxon>
        <taxon>Rhabditomorpha</taxon>
        <taxon>Strongyloidea</taxon>
        <taxon>Metastrongylidae</taxon>
        <taxon>Angiostrongylus</taxon>
    </lineage>
</organism>
<dbReference type="Proteomes" id="UP000267027">
    <property type="component" value="Unassembled WGS sequence"/>
</dbReference>
<reference evidence="3" key="1">
    <citation type="submission" date="2017-02" db="UniProtKB">
        <authorList>
            <consortium name="WormBaseParasite"/>
        </authorList>
    </citation>
    <scope>IDENTIFICATION</scope>
</reference>
<name>A0A0R3PYA6_ANGCS</name>
<gene>
    <name evidence="1" type="ORF">ACOC_LOCUS11384</name>
</gene>
<evidence type="ECO:0000313" key="3">
    <source>
        <dbReference type="WBParaSite" id="ACOC_0001138301-mRNA-1"/>
    </source>
</evidence>
<dbReference type="AlphaFoldDB" id="A0A0R3PYA6"/>
<reference evidence="1 2" key="2">
    <citation type="submission" date="2018-11" db="EMBL/GenBank/DDBJ databases">
        <authorList>
            <consortium name="Pathogen Informatics"/>
        </authorList>
    </citation>
    <scope>NUCLEOTIDE SEQUENCE [LARGE SCALE GENOMIC DNA]</scope>
    <source>
        <strain evidence="1 2">Costa Rica</strain>
    </source>
</reference>
<accession>A0A0R3PYA6</accession>
<dbReference type="EMBL" id="UYYA01004681">
    <property type="protein sequence ID" value="VDM62969.1"/>
    <property type="molecule type" value="Genomic_DNA"/>
</dbReference>
<sequence length="154" mass="17151">MGDTGLHGDNSAALVFRDTCDAHTLCETDAEGEKTSGRRCRSRVQSQNKCSSMFAPPGDEVCREKVSNISVFEVHTRYKFFGAVELDMNIFVLGEWIRSLPTRGTEIQEELVLEAIAGLRSCKLSRNGIFLTVRKGCDVVMEMGKYMTAKAEFI</sequence>
<dbReference type="OrthoDB" id="5862462at2759"/>
<evidence type="ECO:0000313" key="2">
    <source>
        <dbReference type="Proteomes" id="UP000267027"/>
    </source>
</evidence>
<protein>
    <submittedName>
        <fullName evidence="3">DNA-directed RNA polymerase</fullName>
    </submittedName>
</protein>